<dbReference type="KEGG" id="mmob:F6R98_03100"/>
<keyword evidence="4" id="KW-1185">Reference proteome</keyword>
<name>A0A5Q0BD60_9GAMM</name>
<evidence type="ECO:0000313" key="3">
    <source>
        <dbReference type="EMBL" id="QFY41740.1"/>
    </source>
</evidence>
<protein>
    <submittedName>
        <fullName evidence="3">Spy/CpxP family protein refolding chaperone</fullName>
    </submittedName>
</protein>
<dbReference type="AlphaFoldDB" id="A0A5Q0BD60"/>
<dbReference type="InterPro" id="IPR012899">
    <property type="entry name" value="LTXXQ"/>
</dbReference>
<evidence type="ECO:0000256" key="2">
    <source>
        <dbReference type="SAM" id="Phobius"/>
    </source>
</evidence>
<keyword evidence="2" id="KW-1133">Transmembrane helix</keyword>
<dbReference type="Proteomes" id="UP000325755">
    <property type="component" value="Chromosome"/>
</dbReference>
<dbReference type="OrthoDB" id="5298564at2"/>
<feature type="region of interest" description="Disordered" evidence="1">
    <location>
        <begin position="168"/>
        <end position="188"/>
    </location>
</feature>
<proteinExistence type="predicted"/>
<feature type="compositionally biased region" description="Basic and acidic residues" evidence="1">
    <location>
        <begin position="176"/>
        <end position="188"/>
    </location>
</feature>
<evidence type="ECO:0000256" key="1">
    <source>
        <dbReference type="SAM" id="MobiDB-lite"/>
    </source>
</evidence>
<evidence type="ECO:0000313" key="4">
    <source>
        <dbReference type="Proteomes" id="UP000325755"/>
    </source>
</evidence>
<feature type="transmembrane region" description="Helical" evidence="2">
    <location>
        <begin position="32"/>
        <end position="52"/>
    </location>
</feature>
<reference evidence="3 4" key="1">
    <citation type="submission" date="2019-09" db="EMBL/GenBank/DDBJ databases">
        <title>Ecophysiology of the spiral-shaped methanotroph Methylospira mobilis as revealed by the complete genome sequence.</title>
        <authorList>
            <person name="Oshkin I.Y."/>
            <person name="Dedysh S.N."/>
            <person name="Miroshnikov K."/>
            <person name="Danilova O.V."/>
            <person name="Hakobyan A."/>
            <person name="Liesack W."/>
        </authorList>
    </citation>
    <scope>NUCLEOTIDE SEQUENCE [LARGE SCALE GENOMIC DNA]</scope>
    <source>
        <strain evidence="3 4">Shm1</strain>
    </source>
</reference>
<sequence length="188" mass="21541">MFKRWHVDCLLYGMWIACYKGPLILVRTIMKFNVLISIIVSLFLMAASNVSLAESGGDKERSEYANCPHHLGKGGAEMDKKLEQLHQNLKLTDVQEPLWKDWTAKLLATRDAWKKNKADHEAWKNLKVIERMEKRLALTRERLAGEESSLASAKALYAQLTDAQRKTFDEQFPFGHHGDKDGGDKNKR</sequence>
<dbReference type="Pfam" id="PF07813">
    <property type="entry name" value="LTXXQ"/>
    <property type="match status" value="1"/>
</dbReference>
<dbReference type="GO" id="GO:0042597">
    <property type="term" value="C:periplasmic space"/>
    <property type="evidence" value="ECO:0007669"/>
    <property type="project" value="InterPro"/>
</dbReference>
<keyword evidence="2" id="KW-0812">Transmembrane</keyword>
<keyword evidence="2" id="KW-0472">Membrane</keyword>
<gene>
    <name evidence="3" type="ORF">F6R98_03100</name>
</gene>
<dbReference type="InParanoid" id="A0A5Q0BD60"/>
<accession>A0A5Q0BD60</accession>
<dbReference type="EMBL" id="CP044205">
    <property type="protein sequence ID" value="QFY41740.1"/>
    <property type="molecule type" value="Genomic_DNA"/>
</dbReference>
<organism evidence="3 4">
    <name type="scientific">Candidatus Methylospira mobilis</name>
    <dbReference type="NCBI Taxonomy" id="1808979"/>
    <lineage>
        <taxon>Bacteria</taxon>
        <taxon>Pseudomonadati</taxon>
        <taxon>Pseudomonadota</taxon>
        <taxon>Gammaproteobacteria</taxon>
        <taxon>Methylococcales</taxon>
        <taxon>Methylococcaceae</taxon>
        <taxon>Candidatus Methylospira</taxon>
    </lineage>
</organism>